<evidence type="ECO:0000259" key="2">
    <source>
        <dbReference type="Pfam" id="PF02540"/>
    </source>
</evidence>
<dbReference type="PIRSF" id="PIRSF006661">
    <property type="entry name" value="PP-lp_UCP006661"/>
    <property type="match status" value="1"/>
</dbReference>
<dbReference type="PANTHER" id="PTHR43169">
    <property type="entry name" value="EXSB FAMILY PROTEIN"/>
    <property type="match status" value="1"/>
</dbReference>
<accession>A0A5C0SI64</accession>
<dbReference type="NCBIfam" id="TIGR00268">
    <property type="entry name" value="ATP-dependent sacrificial sulfur transferase LarE"/>
    <property type="match status" value="1"/>
</dbReference>
<dbReference type="AlphaFoldDB" id="A0A5C0SI64"/>
<name>A0A5C0SI64_CRATE</name>
<dbReference type="Pfam" id="PF02540">
    <property type="entry name" value="NAD_synthase"/>
    <property type="match status" value="1"/>
</dbReference>
<feature type="domain" description="NAD/GMP synthase" evidence="2">
    <location>
        <begin position="15"/>
        <end position="78"/>
    </location>
</feature>
<dbReference type="GO" id="GO:0016783">
    <property type="term" value="F:sulfurtransferase activity"/>
    <property type="evidence" value="ECO:0007669"/>
    <property type="project" value="InterPro"/>
</dbReference>
<dbReference type="SUPFAM" id="SSF52402">
    <property type="entry name" value="Adenine nucleotide alpha hydrolases-like"/>
    <property type="match status" value="1"/>
</dbReference>
<dbReference type="OrthoDB" id="9776919at2"/>
<dbReference type="RefSeq" id="WP_148810539.1">
    <property type="nucleotide sequence ID" value="NZ_CP042243.1"/>
</dbReference>
<dbReference type="PANTHER" id="PTHR43169:SF2">
    <property type="entry name" value="NAD_GMP SYNTHASE DOMAIN-CONTAINING PROTEIN"/>
    <property type="match status" value="1"/>
</dbReference>
<dbReference type="KEGG" id="crs:FQB35_14405"/>
<keyword evidence="3" id="KW-0808">Transferase</keyword>
<organism evidence="3 4">
    <name type="scientific">Crassaminicella thermophila</name>
    <dbReference type="NCBI Taxonomy" id="2599308"/>
    <lineage>
        <taxon>Bacteria</taxon>
        <taxon>Bacillati</taxon>
        <taxon>Bacillota</taxon>
        <taxon>Clostridia</taxon>
        <taxon>Eubacteriales</taxon>
        <taxon>Clostridiaceae</taxon>
        <taxon>Crassaminicella</taxon>
    </lineage>
</organism>
<dbReference type="CDD" id="cd01990">
    <property type="entry name" value="LarE-like"/>
    <property type="match status" value="1"/>
</dbReference>
<dbReference type="Proteomes" id="UP000324646">
    <property type="component" value="Chromosome"/>
</dbReference>
<evidence type="ECO:0000313" key="4">
    <source>
        <dbReference type="Proteomes" id="UP000324646"/>
    </source>
</evidence>
<dbReference type="InterPro" id="IPR014729">
    <property type="entry name" value="Rossmann-like_a/b/a_fold"/>
</dbReference>
<dbReference type="InterPro" id="IPR052188">
    <property type="entry name" value="Ni-pincer_cofactor_biosynth"/>
</dbReference>
<reference evidence="3 4" key="1">
    <citation type="submission" date="2019-07" db="EMBL/GenBank/DDBJ databases">
        <title>Complete genome of Crassaminicella thermophila SY095.</title>
        <authorList>
            <person name="Li X."/>
        </authorList>
    </citation>
    <scope>NUCLEOTIDE SEQUENCE [LARGE SCALE GENOMIC DNA]</scope>
    <source>
        <strain evidence="3 4">SY095</strain>
    </source>
</reference>
<evidence type="ECO:0000256" key="1">
    <source>
        <dbReference type="PIRSR" id="PIRSR006661-1"/>
    </source>
</evidence>
<dbReference type="InterPro" id="IPR022310">
    <property type="entry name" value="NAD/GMP_synthase"/>
</dbReference>
<protein>
    <submittedName>
        <fullName evidence="3">ATP-dependent sacrificial sulfur transferase LarE</fullName>
    </submittedName>
</protein>
<sequence>MNLQQKYTNLKNIIKNFKKVAIAFSGGVDSTFLAKVCKDTLDENAIAITIHAAIHSNREIEEAKALAKKIGIKHILLEKDVLELNAFKQNPNNRCYLCKKEIFTQIKEIAKNNGIDYVLDGSNLDDLGDYRPGLKALEELDIKSPLKEAKLKKEEIRILSKQLNLPTWQKPAFACLATRFPYGEMITKEKLKKVEQAENYLMDLGFKQFRVRYHENMARIEVDPEERVKFFDISFMDQVSEKFKSFGFKYVSLDLQGYKMGSMNATIK</sequence>
<feature type="active site" description="Nucleophile and sulfur donor" evidence="1">
    <location>
        <position position="175"/>
    </location>
</feature>
<proteinExistence type="predicted"/>
<dbReference type="GO" id="GO:0006163">
    <property type="term" value="P:purine nucleotide metabolic process"/>
    <property type="evidence" value="ECO:0007669"/>
    <property type="project" value="UniProtKB-ARBA"/>
</dbReference>
<evidence type="ECO:0000313" key="3">
    <source>
        <dbReference type="EMBL" id="QEK13367.1"/>
    </source>
</evidence>
<gene>
    <name evidence="3" type="primary">larE</name>
    <name evidence="3" type="ORF">FQB35_14405</name>
</gene>
<dbReference type="InterPro" id="IPR005232">
    <property type="entry name" value="LarE"/>
</dbReference>
<keyword evidence="4" id="KW-1185">Reference proteome</keyword>
<dbReference type="EMBL" id="CP042243">
    <property type="protein sequence ID" value="QEK13367.1"/>
    <property type="molecule type" value="Genomic_DNA"/>
</dbReference>
<dbReference type="Gene3D" id="3.40.50.620">
    <property type="entry name" value="HUPs"/>
    <property type="match status" value="1"/>
</dbReference>